<evidence type="ECO:0000313" key="1">
    <source>
        <dbReference type="EMBL" id="KAK1307854.1"/>
    </source>
</evidence>
<dbReference type="EMBL" id="JAUJYO010000009">
    <property type="protein sequence ID" value="KAK1307854.1"/>
    <property type="molecule type" value="Genomic_DNA"/>
</dbReference>
<evidence type="ECO:0000313" key="2">
    <source>
        <dbReference type="Proteomes" id="UP001180020"/>
    </source>
</evidence>
<keyword evidence="2" id="KW-1185">Reference proteome</keyword>
<comment type="caution">
    <text evidence="1">The sequence shown here is derived from an EMBL/GenBank/DDBJ whole genome shotgun (WGS) entry which is preliminary data.</text>
</comment>
<dbReference type="AlphaFoldDB" id="A0AAV9E4P9"/>
<accession>A0AAV9E4P9</accession>
<reference evidence="1" key="2">
    <citation type="submission" date="2023-06" db="EMBL/GenBank/DDBJ databases">
        <authorList>
            <person name="Ma L."/>
            <person name="Liu K.-W."/>
            <person name="Li Z."/>
            <person name="Hsiao Y.-Y."/>
            <person name="Qi Y."/>
            <person name="Fu T."/>
            <person name="Tang G."/>
            <person name="Zhang D."/>
            <person name="Sun W.-H."/>
            <person name="Liu D.-K."/>
            <person name="Li Y."/>
            <person name="Chen G.-Z."/>
            <person name="Liu X.-D."/>
            <person name="Liao X.-Y."/>
            <person name="Jiang Y.-T."/>
            <person name="Yu X."/>
            <person name="Hao Y."/>
            <person name="Huang J."/>
            <person name="Zhao X.-W."/>
            <person name="Ke S."/>
            <person name="Chen Y.-Y."/>
            <person name="Wu W.-L."/>
            <person name="Hsu J.-L."/>
            <person name="Lin Y.-F."/>
            <person name="Huang M.-D."/>
            <person name="Li C.-Y."/>
            <person name="Huang L."/>
            <person name="Wang Z.-W."/>
            <person name="Zhao X."/>
            <person name="Zhong W.-Y."/>
            <person name="Peng D.-H."/>
            <person name="Ahmad S."/>
            <person name="Lan S."/>
            <person name="Zhang J.-S."/>
            <person name="Tsai W.-C."/>
            <person name="Van De Peer Y."/>
            <person name="Liu Z.-J."/>
        </authorList>
    </citation>
    <scope>NUCLEOTIDE SEQUENCE</scope>
    <source>
        <strain evidence="1">CP</strain>
        <tissue evidence="1">Leaves</tissue>
    </source>
</reference>
<reference evidence="1" key="1">
    <citation type="journal article" date="2023" name="Nat. Commun.">
        <title>Diploid and tetraploid genomes of Acorus and the evolution of monocots.</title>
        <authorList>
            <person name="Ma L."/>
            <person name="Liu K.W."/>
            <person name="Li Z."/>
            <person name="Hsiao Y.Y."/>
            <person name="Qi Y."/>
            <person name="Fu T."/>
            <person name="Tang G.D."/>
            <person name="Zhang D."/>
            <person name="Sun W.H."/>
            <person name="Liu D.K."/>
            <person name="Li Y."/>
            <person name="Chen G.Z."/>
            <person name="Liu X.D."/>
            <person name="Liao X.Y."/>
            <person name="Jiang Y.T."/>
            <person name="Yu X."/>
            <person name="Hao Y."/>
            <person name="Huang J."/>
            <person name="Zhao X.W."/>
            <person name="Ke S."/>
            <person name="Chen Y.Y."/>
            <person name="Wu W.L."/>
            <person name="Hsu J.L."/>
            <person name="Lin Y.F."/>
            <person name="Huang M.D."/>
            <person name="Li C.Y."/>
            <person name="Huang L."/>
            <person name="Wang Z.W."/>
            <person name="Zhao X."/>
            <person name="Zhong W.Y."/>
            <person name="Peng D.H."/>
            <person name="Ahmad S."/>
            <person name="Lan S."/>
            <person name="Zhang J.S."/>
            <person name="Tsai W.C."/>
            <person name="Van de Peer Y."/>
            <person name="Liu Z.J."/>
        </authorList>
    </citation>
    <scope>NUCLEOTIDE SEQUENCE</scope>
    <source>
        <strain evidence="1">CP</strain>
    </source>
</reference>
<protein>
    <submittedName>
        <fullName evidence="1">Uncharacterized protein</fullName>
    </submittedName>
</protein>
<name>A0AAV9E4P9_ACOCL</name>
<dbReference type="Proteomes" id="UP001180020">
    <property type="component" value="Unassembled WGS sequence"/>
</dbReference>
<organism evidence="1 2">
    <name type="scientific">Acorus calamus</name>
    <name type="common">Sweet flag</name>
    <dbReference type="NCBI Taxonomy" id="4465"/>
    <lineage>
        <taxon>Eukaryota</taxon>
        <taxon>Viridiplantae</taxon>
        <taxon>Streptophyta</taxon>
        <taxon>Embryophyta</taxon>
        <taxon>Tracheophyta</taxon>
        <taxon>Spermatophyta</taxon>
        <taxon>Magnoliopsida</taxon>
        <taxon>Liliopsida</taxon>
        <taxon>Acoraceae</taxon>
        <taxon>Acorus</taxon>
    </lineage>
</organism>
<gene>
    <name evidence="1" type="ORF">QJS10_CPA09g01711</name>
</gene>
<proteinExistence type="predicted"/>
<sequence>MNQGKSLKFKALHRVFRISLTPDLAMISSAFGVNTEEKERITSIIKEDVRSCSVTINQGLVRPIFGKLEPSRGGSSARGVILPSISLEFKSSWAYLVRRREDVE</sequence>